<name>A0A4R3J1D0_9RHOB</name>
<dbReference type="PANTHER" id="PTHR33678:SF1">
    <property type="entry name" value="BLL1576 PROTEIN"/>
    <property type="match status" value="1"/>
</dbReference>
<feature type="domain" description="Transposase IS66 zinc-finger binding" evidence="3">
    <location>
        <begin position="133"/>
        <end position="173"/>
    </location>
</feature>
<evidence type="ECO:0000313" key="7">
    <source>
        <dbReference type="Proteomes" id="UP000295696"/>
    </source>
</evidence>
<accession>A0A4R3J1D0</accession>
<evidence type="ECO:0000259" key="5">
    <source>
        <dbReference type="Pfam" id="PF13817"/>
    </source>
</evidence>
<feature type="region of interest" description="Disordered" evidence="1">
    <location>
        <begin position="1"/>
        <end position="24"/>
    </location>
</feature>
<proteinExistence type="predicted"/>
<dbReference type="Pfam" id="PF13005">
    <property type="entry name" value="zf-IS66"/>
    <property type="match status" value="1"/>
</dbReference>
<dbReference type="InterPro" id="IPR052344">
    <property type="entry name" value="Transposase-related"/>
</dbReference>
<feature type="domain" description="Transposase IS66 C-terminal" evidence="5">
    <location>
        <begin position="487"/>
        <end position="525"/>
    </location>
</feature>
<dbReference type="Proteomes" id="UP000295696">
    <property type="component" value="Unassembled WGS sequence"/>
</dbReference>
<evidence type="ECO:0000259" key="2">
    <source>
        <dbReference type="Pfam" id="PF03050"/>
    </source>
</evidence>
<dbReference type="InterPro" id="IPR024474">
    <property type="entry name" value="Znf_dom_IS66"/>
</dbReference>
<gene>
    <name evidence="6" type="ORF">EDD52_12253</name>
</gene>
<feature type="domain" description="Transposase TnpC homeodomain" evidence="4">
    <location>
        <begin position="51"/>
        <end position="123"/>
    </location>
</feature>
<dbReference type="Pfam" id="PF03050">
    <property type="entry name" value="DDE_Tnp_IS66"/>
    <property type="match status" value="1"/>
</dbReference>
<protein>
    <submittedName>
        <fullName evidence="6">Transposase</fullName>
    </submittedName>
</protein>
<keyword evidence="7" id="KW-1185">Reference proteome</keyword>
<feature type="domain" description="Transposase IS66 central" evidence="2">
    <location>
        <begin position="190"/>
        <end position="480"/>
    </location>
</feature>
<sequence>MNDRARSGGMRYHPAMSSAPPIDLSALPESQRTAVLAVLQERDALKEANRRLEHLVAELNHVVHGKRSEKLSEDDRQLAFEDLETAVAEVETRKEQAAPPTRTPGLVRQRNLGHLPTGLPRIERVIEPASLDCPCGCGRMHRIGEDRTERLDIVPAQLRVLVDIRPKYACRTCSDGVTQAVAAPRLIEGGLPTEGAIAHVLVSKFADHLPFYRQSQILARSGIQIDRSTLADWAGTAAFHLGPVVDRLSEHLKGSTKLFMDETTAPVLDPGRGKTKTGYLWALARDDRGWGGGDPPGVVFTYQPSRAGAHAEQILQGFDGILQLDGYTGYDRLTRPSRKGGAPITVAHCWAHVRRKLKEVFDRDGSEIAAEGLRRIAELYRIEAEIRGMGPGQRLSARQARSAPLVAEFGDWLQAQRLRISAKSRLGEKLTYIHRHWPGLQTFLHDGRVEIDSNAVENLIRPIALTRKNTLFAGHDEGGRTWARIASLIATAKINGVEPFAYLKATLEAIAAGHPASSIDELLPWSFNLSS</sequence>
<dbReference type="EMBL" id="SLZU01000022">
    <property type="protein sequence ID" value="TCS59094.1"/>
    <property type="molecule type" value="Genomic_DNA"/>
</dbReference>
<dbReference type="AlphaFoldDB" id="A0A4R3J1D0"/>
<dbReference type="NCBIfam" id="NF033517">
    <property type="entry name" value="transpos_IS66"/>
    <property type="match status" value="1"/>
</dbReference>
<dbReference type="Pfam" id="PF13817">
    <property type="entry name" value="DDE_Tnp_IS66_C"/>
    <property type="match status" value="1"/>
</dbReference>
<reference evidence="6 7" key="1">
    <citation type="submission" date="2019-03" db="EMBL/GenBank/DDBJ databases">
        <title>Genomic Encyclopedia of Type Strains, Phase IV (KMG-IV): sequencing the most valuable type-strain genomes for metagenomic binning, comparative biology and taxonomic classification.</title>
        <authorList>
            <person name="Goeker M."/>
        </authorList>
    </citation>
    <scope>NUCLEOTIDE SEQUENCE [LARGE SCALE GENOMIC DNA]</scope>
    <source>
        <strain evidence="6 7">DSM 104836</strain>
    </source>
</reference>
<dbReference type="InterPro" id="IPR004291">
    <property type="entry name" value="Transposase_IS66_central"/>
</dbReference>
<dbReference type="Pfam" id="PF13007">
    <property type="entry name" value="LZ_Tnp_IS66"/>
    <property type="match status" value="1"/>
</dbReference>
<evidence type="ECO:0000256" key="1">
    <source>
        <dbReference type="SAM" id="MobiDB-lite"/>
    </source>
</evidence>
<evidence type="ECO:0000313" key="6">
    <source>
        <dbReference type="EMBL" id="TCS59094.1"/>
    </source>
</evidence>
<evidence type="ECO:0000259" key="3">
    <source>
        <dbReference type="Pfam" id="PF13005"/>
    </source>
</evidence>
<organism evidence="6 7">
    <name type="scientific">Primorskyibacter sedentarius</name>
    <dbReference type="NCBI Taxonomy" id="745311"/>
    <lineage>
        <taxon>Bacteria</taxon>
        <taxon>Pseudomonadati</taxon>
        <taxon>Pseudomonadota</taxon>
        <taxon>Alphaproteobacteria</taxon>
        <taxon>Rhodobacterales</taxon>
        <taxon>Roseobacteraceae</taxon>
        <taxon>Primorskyibacter</taxon>
    </lineage>
</organism>
<evidence type="ECO:0000259" key="4">
    <source>
        <dbReference type="Pfam" id="PF13007"/>
    </source>
</evidence>
<dbReference type="InterPro" id="IPR039552">
    <property type="entry name" value="IS66_C"/>
</dbReference>
<dbReference type="InterPro" id="IPR024463">
    <property type="entry name" value="Transposase_TnpC_homeodom"/>
</dbReference>
<dbReference type="PANTHER" id="PTHR33678">
    <property type="entry name" value="BLL1576 PROTEIN"/>
    <property type="match status" value="1"/>
</dbReference>
<comment type="caution">
    <text evidence="6">The sequence shown here is derived from an EMBL/GenBank/DDBJ whole genome shotgun (WGS) entry which is preliminary data.</text>
</comment>